<keyword evidence="3 9" id="KW-0813">Transport</keyword>
<evidence type="ECO:0000256" key="1">
    <source>
        <dbReference type="ARBA" id="ARBA00004651"/>
    </source>
</evidence>
<keyword evidence="5 9" id="KW-0812">Transmembrane</keyword>
<keyword evidence="6 9" id="KW-1133">Transmembrane helix</keyword>
<keyword evidence="12" id="KW-1185">Reference proteome</keyword>
<dbReference type="InterPro" id="IPR047817">
    <property type="entry name" value="ABC2_TM_bact-type"/>
</dbReference>
<protein>
    <recommendedName>
        <fullName evidence="9">Transport permease protein</fullName>
    </recommendedName>
</protein>
<evidence type="ECO:0000256" key="4">
    <source>
        <dbReference type="ARBA" id="ARBA00022475"/>
    </source>
</evidence>
<feature type="transmembrane region" description="Helical" evidence="9">
    <location>
        <begin position="57"/>
        <end position="77"/>
    </location>
</feature>
<keyword evidence="7" id="KW-0625">Polysaccharide transport</keyword>
<evidence type="ECO:0000313" key="11">
    <source>
        <dbReference type="EMBL" id="MCI0756902.1"/>
    </source>
</evidence>
<evidence type="ECO:0000256" key="9">
    <source>
        <dbReference type="RuleBase" id="RU361157"/>
    </source>
</evidence>
<gene>
    <name evidence="11" type="ORF">MON41_25025</name>
</gene>
<evidence type="ECO:0000256" key="8">
    <source>
        <dbReference type="ARBA" id="ARBA00023136"/>
    </source>
</evidence>
<dbReference type="PANTHER" id="PTHR30413">
    <property type="entry name" value="INNER MEMBRANE TRANSPORT PERMEASE"/>
    <property type="match status" value="1"/>
</dbReference>
<evidence type="ECO:0000256" key="2">
    <source>
        <dbReference type="ARBA" id="ARBA00007783"/>
    </source>
</evidence>
<feature type="transmembrane region" description="Helical" evidence="9">
    <location>
        <begin position="89"/>
        <end position="107"/>
    </location>
</feature>
<accession>A0ABS9WCD9</accession>
<evidence type="ECO:0000256" key="3">
    <source>
        <dbReference type="ARBA" id="ARBA00022448"/>
    </source>
</evidence>
<comment type="subcellular location">
    <subcellularLocation>
        <location evidence="9">Cell inner membrane</location>
        <topology evidence="9">Multi-pass membrane protein</topology>
    </subcellularLocation>
    <subcellularLocation>
        <location evidence="1">Cell membrane</location>
        <topology evidence="1">Multi-pass membrane protein</topology>
    </subcellularLocation>
</comment>
<evidence type="ECO:0000256" key="7">
    <source>
        <dbReference type="ARBA" id="ARBA00023047"/>
    </source>
</evidence>
<dbReference type="Proteomes" id="UP001201985">
    <property type="component" value="Unassembled WGS sequence"/>
</dbReference>
<dbReference type="Pfam" id="PF01061">
    <property type="entry name" value="ABC2_membrane"/>
    <property type="match status" value="1"/>
</dbReference>
<keyword evidence="7" id="KW-0762">Sugar transport</keyword>
<comment type="caution">
    <text evidence="11">The sequence shown here is derived from an EMBL/GenBank/DDBJ whole genome shotgun (WGS) entry which is preliminary data.</text>
</comment>
<feature type="transmembrane region" description="Helical" evidence="9">
    <location>
        <begin position="196"/>
        <end position="215"/>
    </location>
</feature>
<dbReference type="RefSeq" id="WP_120006984.1">
    <property type="nucleotide sequence ID" value="NZ_JALBUU010000125.1"/>
</dbReference>
<feature type="transmembrane region" description="Helical" evidence="9">
    <location>
        <begin position="166"/>
        <end position="189"/>
    </location>
</feature>
<feature type="domain" description="ABC transmembrane type-2" evidence="10">
    <location>
        <begin position="58"/>
        <end position="275"/>
    </location>
</feature>
<evidence type="ECO:0000256" key="6">
    <source>
        <dbReference type="ARBA" id="ARBA00022989"/>
    </source>
</evidence>
<feature type="transmembrane region" description="Helical" evidence="9">
    <location>
        <begin position="251"/>
        <end position="273"/>
    </location>
</feature>
<proteinExistence type="inferred from homology"/>
<keyword evidence="8 9" id="KW-0472">Membrane</keyword>
<name>A0ABS9WCD9_9PROT</name>
<evidence type="ECO:0000256" key="5">
    <source>
        <dbReference type="ARBA" id="ARBA00022692"/>
    </source>
</evidence>
<organism evidence="11 12">
    <name type="scientific">Teichococcus vastitatis</name>
    <dbReference type="NCBI Taxonomy" id="2307076"/>
    <lineage>
        <taxon>Bacteria</taxon>
        <taxon>Pseudomonadati</taxon>
        <taxon>Pseudomonadota</taxon>
        <taxon>Alphaproteobacteria</taxon>
        <taxon>Acetobacterales</taxon>
        <taxon>Roseomonadaceae</taxon>
        <taxon>Roseomonas</taxon>
    </lineage>
</organism>
<keyword evidence="4 9" id="KW-1003">Cell membrane</keyword>
<dbReference type="PROSITE" id="PS51012">
    <property type="entry name" value="ABC_TM2"/>
    <property type="match status" value="1"/>
</dbReference>
<evidence type="ECO:0000313" key="12">
    <source>
        <dbReference type="Proteomes" id="UP001201985"/>
    </source>
</evidence>
<comment type="similarity">
    <text evidence="2 9">Belongs to the ABC-2 integral membrane protein family.</text>
</comment>
<dbReference type="EMBL" id="JALBUU010000125">
    <property type="protein sequence ID" value="MCI0756902.1"/>
    <property type="molecule type" value="Genomic_DNA"/>
</dbReference>
<feature type="transmembrane region" description="Helical" evidence="9">
    <location>
        <begin position="140"/>
        <end position="160"/>
    </location>
</feature>
<evidence type="ECO:0000259" key="10">
    <source>
        <dbReference type="PROSITE" id="PS51012"/>
    </source>
</evidence>
<dbReference type="InterPro" id="IPR013525">
    <property type="entry name" value="ABC2_TM"/>
</dbReference>
<reference evidence="11 12" key="1">
    <citation type="submission" date="2022-03" db="EMBL/GenBank/DDBJ databases">
        <title>Complete genome analysis of Roseomonas KG 17.1 : a prolific producer of plant growth promoters.</title>
        <authorList>
            <person name="Saadouli I."/>
            <person name="Najjari A."/>
            <person name="Mosbah A."/>
            <person name="Ouzari H.I."/>
        </authorList>
    </citation>
    <scope>NUCLEOTIDE SEQUENCE [LARGE SCALE GENOMIC DNA]</scope>
    <source>
        <strain evidence="11 12">KG17-1</strain>
    </source>
</reference>
<dbReference type="PANTHER" id="PTHR30413:SF10">
    <property type="entry name" value="CAPSULE POLYSACCHARIDE EXPORT INNER-MEMBRANE PROTEIN CTRC"/>
    <property type="match status" value="1"/>
</dbReference>
<sequence length="283" mass="31195">MDAHVTPPGTPVSVRFNAADPQRLSRALRDLRQGFAQRRLAGALAWLDLRNRYRGSVLGPFWLTLSTAVMLASLGLLYSTLFQMSLAEYLPWLAVSLILWNMLAQMVTEACTSLTSAESIVRQMPLPFTVHALRCVTRNALVAAHNLPLVVIVLLIFGVLPGWSGLLALPGLLLLAVNALSASLLLGMVCARFRDIAPIVGSVMQIAFFMTPVIWKPQLLSPEYHWLLLLNPFYTLLELVRGPLIEGGGNLAVWLTAIGYTVVHCAVGFAFFVRFRGRVAFWV</sequence>